<dbReference type="EMBL" id="ML769531">
    <property type="protein sequence ID" value="KAE9395405.1"/>
    <property type="molecule type" value="Genomic_DNA"/>
</dbReference>
<dbReference type="GO" id="GO:0020037">
    <property type="term" value="F:heme binding"/>
    <property type="evidence" value="ECO:0007669"/>
    <property type="project" value="UniProtKB-UniRule"/>
</dbReference>
<comment type="cofactor">
    <cofactor evidence="1 10 12">
        <name>heme</name>
        <dbReference type="ChEBI" id="CHEBI:30413"/>
    </cofactor>
</comment>
<evidence type="ECO:0000256" key="3">
    <source>
        <dbReference type="ARBA" id="ARBA00012314"/>
    </source>
</evidence>
<evidence type="ECO:0000256" key="7">
    <source>
        <dbReference type="ARBA" id="ARBA00023002"/>
    </source>
</evidence>
<dbReference type="InterPro" id="IPR002818">
    <property type="entry name" value="DJ-1/PfpI"/>
</dbReference>
<dbReference type="CDD" id="cd03132">
    <property type="entry name" value="GATase1_catalase"/>
    <property type="match status" value="1"/>
</dbReference>
<keyword evidence="6 10" id="KW-0479">Metal-binding</keyword>
<dbReference type="InterPro" id="IPR002226">
    <property type="entry name" value="Catalase_haem_BS"/>
</dbReference>
<evidence type="ECO:0000256" key="14">
    <source>
        <dbReference type="RuleBase" id="RU004142"/>
    </source>
</evidence>
<evidence type="ECO:0000256" key="2">
    <source>
        <dbReference type="ARBA" id="ARBA00005329"/>
    </source>
</evidence>
<evidence type="ECO:0000256" key="9">
    <source>
        <dbReference type="ARBA" id="ARBA00023324"/>
    </source>
</evidence>
<dbReference type="GO" id="GO:0004096">
    <property type="term" value="F:catalase activity"/>
    <property type="evidence" value="ECO:0007669"/>
    <property type="project" value="UniProtKB-UniRule"/>
</dbReference>
<sequence length="719" mass="79656">MQSIQQAFTNMTNTAKIADLSRDTVEPSSSTGHTTDHGVYVADTDNWLRVADGHGTGPSLLEDQVAREKIHRFDHERIPERVVHARGAAAHGFFRAFEGSPASKFSTVQGSRGSADTVRDVRGFAVKLYTDEGNWDIVGNNIPVFFIQDAIKFPDFVHAVKPEPHNEVPQGQSAHNNFWDFVGLQPESAHMVCWAMSDRGIPRSYRMMQGFGVNTYTLINSAGERFFVKFHWLPELGVHSLVWDEALKLAGQDPDFHRKDLEEAITNGAPAKWTLAIQTIAEKDEHNFEFDILDATKVWPTELVPLQEIGEMVLNRTVDEYFPETEQVAFCTSHIVPGIGFSDDPLLQGRNFSYFDTQISRLGINWEQLPINRPVCPVMNHQRDGQHQSRINKCPVNYWPNRKNAAPPVPVEKGGYQDFAQKVSGIKQRVRAPKFQEHFNQAQLFVNSLTPYERAHMVGAFSFELSHCDDPVVYESYTKVLNNIDFDLAKEVAANVGGIMPKEPARSNHGKKAFGLSQLDFAPQKPTIKSRRVAILIADGFDISGVMVMKAALKAGGAVPFIIAPRRGQISTSNGGEGVFADHHFEGQRSTMFDALYLPGGNELYGKTLRGNGRVVHWIAEAFGHCKTIAGIGEGSQTIAHALSHYVSELSFSSSDSETVVTSYGVVTAGSYSLKSAATDVLNIASGGDKGFISNFAFEISKHRCYEREMDGLTSKVAY</sequence>
<dbReference type="InterPro" id="IPR043156">
    <property type="entry name" value="Catalase_clade2_helical"/>
</dbReference>
<evidence type="ECO:0000256" key="8">
    <source>
        <dbReference type="ARBA" id="ARBA00023004"/>
    </source>
</evidence>
<feature type="binding site" description="axial binding residue" evidence="12">
    <location>
        <position position="354"/>
    </location>
    <ligand>
        <name>heme</name>
        <dbReference type="ChEBI" id="CHEBI:30413"/>
    </ligand>
    <ligandPart>
        <name>Fe</name>
        <dbReference type="ChEBI" id="CHEBI:18248"/>
    </ligandPart>
</feature>
<feature type="domain" description="Catalase core" evidence="15">
    <location>
        <begin position="34"/>
        <end position="407"/>
    </location>
</feature>
<dbReference type="Proteomes" id="UP000799118">
    <property type="component" value="Unassembled WGS sequence"/>
</dbReference>
<dbReference type="PROSITE" id="PS00438">
    <property type="entry name" value="CATALASE_2"/>
    <property type="match status" value="1"/>
</dbReference>
<dbReference type="Gene3D" id="1.20.1370.20">
    <property type="match status" value="1"/>
</dbReference>
<comment type="function">
    <text evidence="10">Occurs in almost all aerobically respiring organisms and serves to protect cells from the toxic effects of hydrogen peroxide.</text>
</comment>
<comment type="similarity">
    <text evidence="2 10 13">Belongs to the catalase family.</text>
</comment>
<evidence type="ECO:0000256" key="6">
    <source>
        <dbReference type="ARBA" id="ARBA00022723"/>
    </source>
</evidence>
<dbReference type="InterPro" id="IPR011614">
    <property type="entry name" value="Catalase_core"/>
</dbReference>
<keyword evidence="4 10" id="KW-0575">Peroxidase</keyword>
<dbReference type="PANTHER" id="PTHR42821">
    <property type="entry name" value="CATALASE"/>
    <property type="match status" value="1"/>
</dbReference>
<dbReference type="Pfam" id="PF00199">
    <property type="entry name" value="Catalase"/>
    <property type="match status" value="1"/>
</dbReference>
<gene>
    <name evidence="16" type="ORF">BT96DRAFT_966709</name>
</gene>
<dbReference type="GO" id="GO:0046872">
    <property type="term" value="F:metal ion binding"/>
    <property type="evidence" value="ECO:0007669"/>
    <property type="project" value="UniProtKB-KW"/>
</dbReference>
<evidence type="ECO:0000256" key="5">
    <source>
        <dbReference type="ARBA" id="ARBA00022617"/>
    </source>
</evidence>
<keyword evidence="7 10" id="KW-0560">Oxidoreductase</keyword>
<evidence type="ECO:0000256" key="1">
    <source>
        <dbReference type="ARBA" id="ARBA00001971"/>
    </source>
</evidence>
<dbReference type="InterPro" id="IPR024708">
    <property type="entry name" value="Catalase_AS"/>
</dbReference>
<dbReference type="InterPro" id="IPR018028">
    <property type="entry name" value="Catalase"/>
</dbReference>
<protein>
    <recommendedName>
        <fullName evidence="3 10">Catalase</fullName>
        <ecNumber evidence="3 10">1.11.1.6</ecNumber>
    </recommendedName>
</protein>
<dbReference type="InterPro" id="IPR020835">
    <property type="entry name" value="Catalase_sf"/>
</dbReference>
<accession>A0A6A4HEB1</accession>
<dbReference type="OrthoDB" id="6880011at2759"/>
<proteinExistence type="inferred from homology"/>
<evidence type="ECO:0000256" key="4">
    <source>
        <dbReference type="ARBA" id="ARBA00022559"/>
    </source>
</evidence>
<dbReference type="InterPro" id="IPR024712">
    <property type="entry name" value="Catalase_clade2"/>
</dbReference>
<evidence type="ECO:0000313" key="17">
    <source>
        <dbReference type="Proteomes" id="UP000799118"/>
    </source>
</evidence>
<dbReference type="PANTHER" id="PTHR42821:SF1">
    <property type="entry name" value="CATALASE-B"/>
    <property type="match status" value="1"/>
</dbReference>
<keyword evidence="5 10" id="KW-0349">Heme</keyword>
<dbReference type="EC" id="1.11.1.6" evidence="3 10"/>
<dbReference type="SUPFAM" id="SSF56634">
    <property type="entry name" value="Heme-dependent catalase-like"/>
    <property type="match status" value="1"/>
</dbReference>
<evidence type="ECO:0000259" key="15">
    <source>
        <dbReference type="SMART" id="SM01060"/>
    </source>
</evidence>
<dbReference type="GO" id="GO:0005829">
    <property type="term" value="C:cytosol"/>
    <property type="evidence" value="ECO:0007669"/>
    <property type="project" value="TreeGrafter"/>
</dbReference>
<dbReference type="InterPro" id="IPR041399">
    <property type="entry name" value="Catalase_large_C"/>
</dbReference>
<feature type="active site" evidence="11">
    <location>
        <position position="84"/>
    </location>
</feature>
<dbReference type="SMART" id="SM01060">
    <property type="entry name" value="Catalase"/>
    <property type="match status" value="1"/>
</dbReference>
<dbReference type="SUPFAM" id="SSF52317">
    <property type="entry name" value="Class I glutamine amidotransferase-like"/>
    <property type="match status" value="1"/>
</dbReference>
<dbReference type="Gene3D" id="2.40.180.10">
    <property type="entry name" value="Catalase core domain"/>
    <property type="match status" value="1"/>
</dbReference>
<dbReference type="PRINTS" id="PR00067">
    <property type="entry name" value="CATALASE"/>
</dbReference>
<dbReference type="InterPro" id="IPR029062">
    <property type="entry name" value="Class_I_gatase-like"/>
</dbReference>
<evidence type="ECO:0000256" key="10">
    <source>
        <dbReference type="PIRNR" id="PIRNR038927"/>
    </source>
</evidence>
<dbReference type="Pfam" id="PF06628">
    <property type="entry name" value="Catalase-rel"/>
    <property type="match status" value="1"/>
</dbReference>
<dbReference type="AlphaFoldDB" id="A0A6A4HEB1"/>
<evidence type="ECO:0000313" key="16">
    <source>
        <dbReference type="EMBL" id="KAE9395405.1"/>
    </source>
</evidence>
<keyword evidence="17" id="KW-1185">Reference proteome</keyword>
<dbReference type="Gene3D" id="3.40.50.880">
    <property type="match status" value="1"/>
</dbReference>
<feature type="active site" evidence="11">
    <location>
        <position position="140"/>
    </location>
</feature>
<name>A0A6A4HEB1_9AGAR</name>
<comment type="function">
    <text evidence="14">Catalyzes the degradation of hydrogen peroxide (H(2)O(2)) generated by peroxisomal oxidases to water and oxygen, thereby protecting cells from the toxic effects of hydrogen peroxide.</text>
</comment>
<dbReference type="PIRSF" id="PIRSF038927">
    <property type="entry name" value="Catalase_clade2"/>
    <property type="match status" value="1"/>
</dbReference>
<dbReference type="GO" id="GO:0042744">
    <property type="term" value="P:hydrogen peroxide catabolic process"/>
    <property type="evidence" value="ECO:0007669"/>
    <property type="project" value="UniProtKB-UniRule"/>
</dbReference>
<dbReference type="PROSITE" id="PS51402">
    <property type="entry name" value="CATALASE_3"/>
    <property type="match status" value="1"/>
</dbReference>
<keyword evidence="9 10" id="KW-0376">Hydrogen peroxide</keyword>
<evidence type="ECO:0000256" key="13">
    <source>
        <dbReference type="RuleBase" id="RU000498"/>
    </source>
</evidence>
<evidence type="ECO:0000256" key="12">
    <source>
        <dbReference type="PIRSR" id="PIRSR038927-2"/>
    </source>
</evidence>
<dbReference type="Pfam" id="PF01965">
    <property type="entry name" value="DJ-1_PfpI"/>
    <property type="match status" value="1"/>
</dbReference>
<keyword evidence="8 10" id="KW-0408">Iron</keyword>
<dbReference type="PROSITE" id="PS00437">
    <property type="entry name" value="CATALASE_1"/>
    <property type="match status" value="1"/>
</dbReference>
<organism evidence="16 17">
    <name type="scientific">Gymnopus androsaceus JB14</name>
    <dbReference type="NCBI Taxonomy" id="1447944"/>
    <lineage>
        <taxon>Eukaryota</taxon>
        <taxon>Fungi</taxon>
        <taxon>Dikarya</taxon>
        <taxon>Basidiomycota</taxon>
        <taxon>Agaricomycotina</taxon>
        <taxon>Agaricomycetes</taxon>
        <taxon>Agaricomycetidae</taxon>
        <taxon>Agaricales</taxon>
        <taxon>Marasmiineae</taxon>
        <taxon>Omphalotaceae</taxon>
        <taxon>Gymnopus</taxon>
    </lineage>
</organism>
<comment type="catalytic activity">
    <reaction evidence="10 13">
        <text>2 H2O2 = O2 + 2 H2O</text>
        <dbReference type="Rhea" id="RHEA:20309"/>
        <dbReference type="ChEBI" id="CHEBI:15377"/>
        <dbReference type="ChEBI" id="CHEBI:15379"/>
        <dbReference type="ChEBI" id="CHEBI:16240"/>
        <dbReference type="EC" id="1.11.1.6"/>
    </reaction>
</comment>
<dbReference type="GO" id="GO:0006979">
    <property type="term" value="P:response to oxidative stress"/>
    <property type="evidence" value="ECO:0007669"/>
    <property type="project" value="InterPro"/>
</dbReference>
<reference evidence="16" key="1">
    <citation type="journal article" date="2019" name="Environ. Microbiol.">
        <title>Fungal ecological strategies reflected in gene transcription - a case study of two litter decomposers.</title>
        <authorList>
            <person name="Barbi F."/>
            <person name="Kohler A."/>
            <person name="Barry K."/>
            <person name="Baskaran P."/>
            <person name="Daum C."/>
            <person name="Fauchery L."/>
            <person name="Ihrmark K."/>
            <person name="Kuo A."/>
            <person name="LaButti K."/>
            <person name="Lipzen A."/>
            <person name="Morin E."/>
            <person name="Grigoriev I.V."/>
            <person name="Henrissat B."/>
            <person name="Lindahl B."/>
            <person name="Martin F."/>
        </authorList>
    </citation>
    <scope>NUCLEOTIDE SEQUENCE</scope>
    <source>
        <strain evidence="16">JB14</strain>
    </source>
</reference>
<evidence type="ECO:0000256" key="11">
    <source>
        <dbReference type="PIRSR" id="PIRSR038927-1"/>
    </source>
</evidence>
<dbReference type="InterPro" id="IPR010582">
    <property type="entry name" value="Catalase_immune_responsive"/>
</dbReference>